<accession>A0A814QKP6</accession>
<dbReference type="AlphaFoldDB" id="A0A814QKP6"/>
<feature type="non-terminal residue" evidence="1">
    <location>
        <position position="1"/>
    </location>
</feature>
<dbReference type="OrthoDB" id="10057288at2759"/>
<organism evidence="1 3">
    <name type="scientific">Didymodactylos carnosus</name>
    <dbReference type="NCBI Taxonomy" id="1234261"/>
    <lineage>
        <taxon>Eukaryota</taxon>
        <taxon>Metazoa</taxon>
        <taxon>Spiralia</taxon>
        <taxon>Gnathifera</taxon>
        <taxon>Rotifera</taxon>
        <taxon>Eurotatoria</taxon>
        <taxon>Bdelloidea</taxon>
        <taxon>Philodinida</taxon>
        <taxon>Philodinidae</taxon>
        <taxon>Didymodactylos</taxon>
    </lineage>
</organism>
<gene>
    <name evidence="1" type="ORF">GPM918_LOCUS19735</name>
    <name evidence="2" type="ORF">SRO942_LOCUS19732</name>
</gene>
<sequence length="272" mass="29349">ALLATLITSVPVNNAEIEQQSRGDVTDFIYENLLSNLFTGFVQTTMSSLSSFINNIIQTNPLGLGKRSTDEQLRIDIGTFLYDNVLANLFSGLVNNAFGSIAGVLNNLITTNPLGVGKRAISIWDFLYDNIAAPLFTGLVSNTADLLQNTLVNLITSNPLGVGRRSLNSAQQIVEQSIAKLVAQFKLFADEALSALANNDKQKVQALVKSMINYVKVNVAQLSQQLGNELMGAIPSDVVEKIDQVLEVLRTVFIMFSSSLGSLGPVIGPFPQ</sequence>
<comment type="caution">
    <text evidence="1">The sequence shown here is derived from an EMBL/GenBank/DDBJ whole genome shotgun (WGS) entry which is preliminary data.</text>
</comment>
<evidence type="ECO:0000313" key="1">
    <source>
        <dbReference type="EMBL" id="CAF1121946.1"/>
    </source>
</evidence>
<dbReference type="EMBL" id="CAJOBC010006059">
    <property type="protein sequence ID" value="CAF3885455.1"/>
    <property type="molecule type" value="Genomic_DNA"/>
</dbReference>
<keyword evidence="3" id="KW-1185">Reference proteome</keyword>
<name>A0A814QKP6_9BILA</name>
<evidence type="ECO:0000313" key="2">
    <source>
        <dbReference type="EMBL" id="CAF3885455.1"/>
    </source>
</evidence>
<dbReference type="EMBL" id="CAJNOQ010006059">
    <property type="protein sequence ID" value="CAF1121946.1"/>
    <property type="molecule type" value="Genomic_DNA"/>
</dbReference>
<proteinExistence type="predicted"/>
<dbReference type="Proteomes" id="UP000681722">
    <property type="component" value="Unassembled WGS sequence"/>
</dbReference>
<dbReference type="Proteomes" id="UP000663829">
    <property type="component" value="Unassembled WGS sequence"/>
</dbReference>
<evidence type="ECO:0000313" key="3">
    <source>
        <dbReference type="Proteomes" id="UP000663829"/>
    </source>
</evidence>
<reference evidence="1" key="1">
    <citation type="submission" date="2021-02" db="EMBL/GenBank/DDBJ databases">
        <authorList>
            <person name="Nowell W R."/>
        </authorList>
    </citation>
    <scope>NUCLEOTIDE SEQUENCE</scope>
</reference>
<protein>
    <submittedName>
        <fullName evidence="1">Uncharacterized protein</fullName>
    </submittedName>
</protein>